<dbReference type="eggNOG" id="ENOG502Z7ZI">
    <property type="taxonomic scope" value="Bacteria"/>
</dbReference>
<evidence type="ECO:0000313" key="2">
    <source>
        <dbReference type="Proteomes" id="UP000018296"/>
    </source>
</evidence>
<protein>
    <submittedName>
        <fullName evidence="1">Membrane protein</fullName>
    </submittedName>
</protein>
<dbReference type="STRING" id="1395513.P343_08495"/>
<dbReference type="EMBL" id="AWTC01000006">
    <property type="protein sequence ID" value="EST12119.1"/>
    <property type="molecule type" value="Genomic_DNA"/>
</dbReference>
<proteinExistence type="predicted"/>
<comment type="caution">
    <text evidence="1">The sequence shown here is derived from an EMBL/GenBank/DDBJ whole genome shotgun (WGS) entry which is preliminary data.</text>
</comment>
<evidence type="ECO:0000313" key="1">
    <source>
        <dbReference type="EMBL" id="EST12119.1"/>
    </source>
</evidence>
<reference evidence="1 2" key="1">
    <citation type="journal article" date="2013" name="Genome Announc.">
        <title>Genome Sequence of Sporolactobacillus laevolacticus DSM442, an Efficient Polymer-Grade D-Lactate Producer from Agricultural Waste Cottonseed as a Nitrogen Source.</title>
        <authorList>
            <person name="Wang H."/>
            <person name="Wang L."/>
            <person name="Ju J."/>
            <person name="Yu B."/>
            <person name="Ma Y."/>
        </authorList>
    </citation>
    <scope>NUCLEOTIDE SEQUENCE [LARGE SCALE GENOMIC DNA]</scope>
    <source>
        <strain evidence="1 2">DSM 442</strain>
    </source>
</reference>
<name>V6J5T3_9BACL</name>
<sequence length="264" mass="30985">MEWSFSMVRRNKALMDFIGTTRLSYHRPSVVAWWSAAFPGFGHMLLNMHVKGNALFLIEIIINVQSKLNLAMVYTFMGDFHQATTVLNTQWTLIYIPFYFFCIWDSYRSAIDINKLYFLTENQPVEVNVMDLHSYEICYLDKRVPWVAGMWSLLLPGLGQFYARRLITSFSLLAWSLTIYIISHELQSIQMLLNGTLSDATKVIRPEWLLFMPSLIFGASYDAYAKTIEYNCLFADEQRSYLHREWQPKNFPLPFKKGRTPDYD</sequence>
<dbReference type="AlphaFoldDB" id="V6J5T3"/>
<organism evidence="1 2">
    <name type="scientific">Sporolactobacillus laevolacticus DSM 442</name>
    <dbReference type="NCBI Taxonomy" id="1395513"/>
    <lineage>
        <taxon>Bacteria</taxon>
        <taxon>Bacillati</taxon>
        <taxon>Bacillota</taxon>
        <taxon>Bacilli</taxon>
        <taxon>Bacillales</taxon>
        <taxon>Sporolactobacillaceae</taxon>
        <taxon>Sporolactobacillus</taxon>
    </lineage>
</organism>
<gene>
    <name evidence="1" type="ORF">P343_08495</name>
</gene>
<dbReference type="PATRIC" id="fig|1395513.3.peg.1721"/>
<accession>V6J5T3</accession>
<dbReference type="Proteomes" id="UP000018296">
    <property type="component" value="Unassembled WGS sequence"/>
</dbReference>
<keyword evidence="2" id="KW-1185">Reference proteome</keyword>